<proteinExistence type="predicted"/>
<dbReference type="EMBL" id="CP036339">
    <property type="protein sequence ID" value="QDT73310.1"/>
    <property type="molecule type" value="Genomic_DNA"/>
</dbReference>
<name>A0A517TY62_9BACT</name>
<feature type="domain" description="FecR protein" evidence="3">
    <location>
        <begin position="167"/>
        <end position="244"/>
    </location>
</feature>
<keyword evidence="2" id="KW-1133">Transmembrane helix</keyword>
<dbReference type="RefSeq" id="WP_145432909.1">
    <property type="nucleotide sequence ID" value="NZ_CP036339.1"/>
</dbReference>
<dbReference type="AlphaFoldDB" id="A0A517TY62"/>
<keyword evidence="2" id="KW-0472">Membrane</keyword>
<evidence type="ECO:0000256" key="1">
    <source>
        <dbReference type="SAM" id="MobiDB-lite"/>
    </source>
</evidence>
<dbReference type="PANTHER" id="PTHR30273">
    <property type="entry name" value="PERIPLASMIC SIGNAL SENSOR AND SIGMA FACTOR ACTIVATOR FECR-RELATED"/>
    <property type="match status" value="1"/>
</dbReference>
<evidence type="ECO:0000313" key="5">
    <source>
        <dbReference type="Proteomes" id="UP000317909"/>
    </source>
</evidence>
<accession>A0A517TY62</accession>
<dbReference type="Pfam" id="PF04773">
    <property type="entry name" value="FecR"/>
    <property type="match status" value="1"/>
</dbReference>
<feature type="region of interest" description="Disordered" evidence="1">
    <location>
        <begin position="69"/>
        <end position="92"/>
    </location>
</feature>
<organism evidence="4 5">
    <name type="scientific">Lacipirellula limnantheis</name>
    <dbReference type="NCBI Taxonomy" id="2528024"/>
    <lineage>
        <taxon>Bacteria</taxon>
        <taxon>Pseudomonadati</taxon>
        <taxon>Planctomycetota</taxon>
        <taxon>Planctomycetia</taxon>
        <taxon>Pirellulales</taxon>
        <taxon>Lacipirellulaceae</taxon>
        <taxon>Lacipirellula</taxon>
    </lineage>
</organism>
<evidence type="ECO:0000313" key="4">
    <source>
        <dbReference type="EMBL" id="QDT73310.1"/>
    </source>
</evidence>
<dbReference type="InterPro" id="IPR012373">
    <property type="entry name" value="Ferrdict_sens_TM"/>
</dbReference>
<keyword evidence="5" id="KW-1185">Reference proteome</keyword>
<sequence length="285" mass="31035">MSRLTGNPDPLDRFFDDYVDGVLGAEDGDILSKWLLASPANVDRFVRESFLHSQLFQIMRRSEIHAEAMATPPSARAPQSAGPRSRADSKSRFRLRSPATVAGFAALLVAVGAMLLAYRFSSPATVAQVSGLSADASFEQTRDAFNVGALLPQGRAISLRRGRLLATLVSGTRVVLEGPAEVEFTDQNELRLVRGRLGADIPTHATGLLVRMPMGDVVDLGTAFTLDLPSETTCRIQVFKGMVELRPSRGRPVRIAEGTAISYDAVNDREMQIPYQPEERLSLLP</sequence>
<dbReference type="Gene3D" id="2.60.120.1440">
    <property type="match status" value="1"/>
</dbReference>
<dbReference type="KEGG" id="llh:I41_24990"/>
<evidence type="ECO:0000256" key="2">
    <source>
        <dbReference type="SAM" id="Phobius"/>
    </source>
</evidence>
<dbReference type="GO" id="GO:0016989">
    <property type="term" value="F:sigma factor antagonist activity"/>
    <property type="evidence" value="ECO:0007669"/>
    <property type="project" value="TreeGrafter"/>
</dbReference>
<evidence type="ECO:0000259" key="3">
    <source>
        <dbReference type="Pfam" id="PF04773"/>
    </source>
</evidence>
<dbReference type="InterPro" id="IPR006860">
    <property type="entry name" value="FecR"/>
</dbReference>
<feature type="transmembrane region" description="Helical" evidence="2">
    <location>
        <begin position="99"/>
        <end position="120"/>
    </location>
</feature>
<dbReference type="PANTHER" id="PTHR30273:SF2">
    <property type="entry name" value="PROTEIN FECR"/>
    <property type="match status" value="1"/>
</dbReference>
<dbReference type="Proteomes" id="UP000317909">
    <property type="component" value="Chromosome"/>
</dbReference>
<gene>
    <name evidence="4" type="ORF">I41_24990</name>
</gene>
<dbReference type="OrthoDB" id="258532at2"/>
<protein>
    <submittedName>
        <fullName evidence="4">FecR protein</fullName>
    </submittedName>
</protein>
<keyword evidence="2" id="KW-0812">Transmembrane</keyword>
<reference evidence="4 5" key="1">
    <citation type="submission" date="2019-02" db="EMBL/GenBank/DDBJ databases">
        <title>Deep-cultivation of Planctomycetes and their phenomic and genomic characterization uncovers novel biology.</title>
        <authorList>
            <person name="Wiegand S."/>
            <person name="Jogler M."/>
            <person name="Boedeker C."/>
            <person name="Pinto D."/>
            <person name="Vollmers J."/>
            <person name="Rivas-Marin E."/>
            <person name="Kohn T."/>
            <person name="Peeters S.H."/>
            <person name="Heuer A."/>
            <person name="Rast P."/>
            <person name="Oberbeckmann S."/>
            <person name="Bunk B."/>
            <person name="Jeske O."/>
            <person name="Meyerdierks A."/>
            <person name="Storesund J.E."/>
            <person name="Kallscheuer N."/>
            <person name="Luecker S."/>
            <person name="Lage O.M."/>
            <person name="Pohl T."/>
            <person name="Merkel B.J."/>
            <person name="Hornburger P."/>
            <person name="Mueller R.-W."/>
            <person name="Bruemmer F."/>
            <person name="Labrenz M."/>
            <person name="Spormann A.M."/>
            <person name="Op den Camp H."/>
            <person name="Overmann J."/>
            <person name="Amann R."/>
            <person name="Jetten M.S.M."/>
            <person name="Mascher T."/>
            <person name="Medema M.H."/>
            <person name="Devos D.P."/>
            <person name="Kaster A.-K."/>
            <person name="Ovreas L."/>
            <person name="Rohde M."/>
            <person name="Galperin M.Y."/>
            <person name="Jogler C."/>
        </authorList>
    </citation>
    <scope>NUCLEOTIDE SEQUENCE [LARGE SCALE GENOMIC DNA]</scope>
    <source>
        <strain evidence="4 5">I41</strain>
    </source>
</reference>